<dbReference type="SUPFAM" id="SSF53335">
    <property type="entry name" value="S-adenosyl-L-methionine-dependent methyltransferases"/>
    <property type="match status" value="1"/>
</dbReference>
<reference evidence="1" key="1">
    <citation type="submission" date="2024-06" db="EMBL/GenBank/DDBJ databases">
        <title>Mesorhizobium karijinii sp. nov., a symbiont of the iconic Swainsona formosa from arid Australia.</title>
        <authorList>
            <person name="Hill Y.J."/>
            <person name="Watkin E.L.J."/>
            <person name="O'Hara G.W."/>
            <person name="Terpolilli J."/>
            <person name="Tye M.L."/>
            <person name="Kohlmeier M.G."/>
        </authorList>
    </citation>
    <scope>NUCLEOTIDE SEQUENCE</scope>
    <source>
        <strain evidence="1">WSM2240</strain>
    </source>
</reference>
<keyword evidence="1" id="KW-0489">Methyltransferase</keyword>
<organism evidence="1">
    <name type="scientific">Mesorhizobium sp. WSM2240</name>
    <dbReference type="NCBI Taxonomy" id="3228851"/>
    <lineage>
        <taxon>Bacteria</taxon>
        <taxon>Pseudomonadati</taxon>
        <taxon>Pseudomonadota</taxon>
        <taxon>Alphaproteobacteria</taxon>
        <taxon>Hyphomicrobiales</taxon>
        <taxon>Phyllobacteriaceae</taxon>
        <taxon>Mesorhizobium</taxon>
    </lineage>
</organism>
<dbReference type="AlphaFoldDB" id="A0AAU8CR75"/>
<protein>
    <submittedName>
        <fullName evidence="1">Class I SAM-dependent methyltransferase</fullName>
    </submittedName>
</protein>
<name>A0AAU8CR75_9HYPH</name>
<proteinExistence type="predicted"/>
<evidence type="ECO:0000313" key="1">
    <source>
        <dbReference type="EMBL" id="XCG49284.1"/>
    </source>
</evidence>
<sequence>MAEAYNTCIMDATQTDPGADWRETAFDLTRGIAAYCGCSLVGGLAKVIAKHPQADLGNAFNHKQVACKLWARDKLFESCGGRFGNVWIVGGWYGVLAAMLFDDPRFNIGAIESIDIDPGVAEVAGTLNARWTDRFRATTGDMYTLDYVGSRPDLVVNTSCEHIADLRAWLALLPPGTRVLLQSNDYFSEPTHIACVPSLEAFEKLAGLSEIAFAGALPMKKYTRFMLIGRV</sequence>
<accession>A0AAU8CR75</accession>
<dbReference type="GO" id="GO:0032259">
    <property type="term" value="P:methylation"/>
    <property type="evidence" value="ECO:0007669"/>
    <property type="project" value="UniProtKB-KW"/>
</dbReference>
<gene>
    <name evidence="1" type="ORF">ABVK50_01180</name>
</gene>
<dbReference type="GO" id="GO:0008168">
    <property type="term" value="F:methyltransferase activity"/>
    <property type="evidence" value="ECO:0007669"/>
    <property type="project" value="UniProtKB-KW"/>
</dbReference>
<keyword evidence="1" id="KW-0808">Transferase</keyword>
<dbReference type="EMBL" id="CP159253">
    <property type="protein sequence ID" value="XCG49284.1"/>
    <property type="molecule type" value="Genomic_DNA"/>
</dbReference>
<dbReference type="RefSeq" id="WP_353643182.1">
    <property type="nucleotide sequence ID" value="NZ_CP159253.1"/>
</dbReference>
<dbReference type="InterPro" id="IPR029063">
    <property type="entry name" value="SAM-dependent_MTases_sf"/>
</dbReference>